<protein>
    <submittedName>
        <fullName evidence="2">Uncharacterized protein</fullName>
    </submittedName>
</protein>
<sequence length="218" mass="24495">MQWKAMPAWYVSTIFERKPRLDPDLDVGEAQLLDATAAKHKLAVRPKKNHPKGKAPRRPLRATTAKERAADIDYSAARESGHFPHFYVSRVISYISGFIREEPGDARAGGSAAAAPARRRPRVVDRAFSECGFMKAAAQGRQRPRGGRFQKIIVLERYTGGENKVAYTHKKYKSATAPRNIDPSGALDDFRGVRVVTLIRDFWPQSGRDRRVVGRRPD</sequence>
<feature type="region of interest" description="Disordered" evidence="1">
    <location>
        <begin position="41"/>
        <end position="67"/>
    </location>
</feature>
<evidence type="ECO:0000256" key="1">
    <source>
        <dbReference type="SAM" id="MobiDB-lite"/>
    </source>
</evidence>
<feature type="compositionally biased region" description="Basic residues" evidence="1">
    <location>
        <begin position="41"/>
        <end position="60"/>
    </location>
</feature>
<keyword evidence="3" id="KW-1185">Reference proteome</keyword>
<dbReference type="EMBL" id="BGZK01000051">
    <property type="protein sequence ID" value="GBP12324.1"/>
    <property type="molecule type" value="Genomic_DNA"/>
</dbReference>
<accession>A0A4C1TDV9</accession>
<dbReference type="OrthoDB" id="7481744at2759"/>
<gene>
    <name evidence="2" type="ORF">EVAR_75764_1</name>
</gene>
<organism evidence="2 3">
    <name type="scientific">Eumeta variegata</name>
    <name type="common">Bagworm moth</name>
    <name type="synonym">Eumeta japonica</name>
    <dbReference type="NCBI Taxonomy" id="151549"/>
    <lineage>
        <taxon>Eukaryota</taxon>
        <taxon>Metazoa</taxon>
        <taxon>Ecdysozoa</taxon>
        <taxon>Arthropoda</taxon>
        <taxon>Hexapoda</taxon>
        <taxon>Insecta</taxon>
        <taxon>Pterygota</taxon>
        <taxon>Neoptera</taxon>
        <taxon>Endopterygota</taxon>
        <taxon>Lepidoptera</taxon>
        <taxon>Glossata</taxon>
        <taxon>Ditrysia</taxon>
        <taxon>Tineoidea</taxon>
        <taxon>Psychidae</taxon>
        <taxon>Oiketicinae</taxon>
        <taxon>Eumeta</taxon>
    </lineage>
</organism>
<dbReference type="AlphaFoldDB" id="A0A4C1TDV9"/>
<comment type="caution">
    <text evidence="2">The sequence shown here is derived from an EMBL/GenBank/DDBJ whole genome shotgun (WGS) entry which is preliminary data.</text>
</comment>
<evidence type="ECO:0000313" key="3">
    <source>
        <dbReference type="Proteomes" id="UP000299102"/>
    </source>
</evidence>
<reference evidence="2 3" key="1">
    <citation type="journal article" date="2019" name="Commun. Biol.">
        <title>The bagworm genome reveals a unique fibroin gene that provides high tensile strength.</title>
        <authorList>
            <person name="Kono N."/>
            <person name="Nakamura H."/>
            <person name="Ohtoshi R."/>
            <person name="Tomita M."/>
            <person name="Numata K."/>
            <person name="Arakawa K."/>
        </authorList>
    </citation>
    <scope>NUCLEOTIDE SEQUENCE [LARGE SCALE GENOMIC DNA]</scope>
</reference>
<name>A0A4C1TDV9_EUMVA</name>
<dbReference type="Proteomes" id="UP000299102">
    <property type="component" value="Unassembled WGS sequence"/>
</dbReference>
<proteinExistence type="predicted"/>
<evidence type="ECO:0000313" key="2">
    <source>
        <dbReference type="EMBL" id="GBP12324.1"/>
    </source>
</evidence>